<gene>
    <name evidence="1" type="ORF">LCGC14_3102090</name>
</gene>
<dbReference type="EMBL" id="LAZR01066879">
    <property type="protein sequence ID" value="KKK52716.1"/>
    <property type="molecule type" value="Genomic_DNA"/>
</dbReference>
<proteinExistence type="predicted"/>
<accession>A0A0F8YXI1</accession>
<protein>
    <submittedName>
        <fullName evidence="1">Uncharacterized protein</fullName>
    </submittedName>
</protein>
<name>A0A0F8YXI1_9ZZZZ</name>
<dbReference type="AlphaFoldDB" id="A0A0F8YXI1"/>
<organism evidence="1">
    <name type="scientific">marine sediment metagenome</name>
    <dbReference type="NCBI Taxonomy" id="412755"/>
    <lineage>
        <taxon>unclassified sequences</taxon>
        <taxon>metagenomes</taxon>
        <taxon>ecological metagenomes</taxon>
    </lineage>
</organism>
<evidence type="ECO:0000313" key="1">
    <source>
        <dbReference type="EMBL" id="KKK52716.1"/>
    </source>
</evidence>
<feature type="non-terminal residue" evidence="1">
    <location>
        <position position="1"/>
    </location>
</feature>
<reference evidence="1" key="1">
    <citation type="journal article" date="2015" name="Nature">
        <title>Complex archaea that bridge the gap between prokaryotes and eukaryotes.</title>
        <authorList>
            <person name="Spang A."/>
            <person name="Saw J.H."/>
            <person name="Jorgensen S.L."/>
            <person name="Zaremba-Niedzwiedzka K."/>
            <person name="Martijn J."/>
            <person name="Lind A.E."/>
            <person name="van Eijk R."/>
            <person name="Schleper C."/>
            <person name="Guy L."/>
            <person name="Ettema T.J."/>
        </authorList>
    </citation>
    <scope>NUCLEOTIDE SEQUENCE</scope>
</reference>
<comment type="caution">
    <text evidence="1">The sequence shown here is derived from an EMBL/GenBank/DDBJ whole genome shotgun (WGS) entry which is preliminary data.</text>
</comment>
<sequence>VRVDLETLAAEVEEVISNVESLAFPGMYG</sequence>